<keyword evidence="1" id="KW-0479">Metal-binding</keyword>
<evidence type="ECO:0000256" key="5">
    <source>
        <dbReference type="SAM" id="Phobius"/>
    </source>
</evidence>
<keyword evidence="5" id="KW-0812">Transmembrane</keyword>
<dbReference type="EMBL" id="JASCZI010272606">
    <property type="protein sequence ID" value="MED6222900.1"/>
    <property type="molecule type" value="Genomic_DNA"/>
</dbReference>
<keyword evidence="5" id="KW-1133">Transmembrane helix</keyword>
<dbReference type="InterPro" id="IPR010666">
    <property type="entry name" value="Znf_GRF"/>
</dbReference>
<name>A0ABU6ZLR5_9FABA</name>
<evidence type="ECO:0000259" key="6">
    <source>
        <dbReference type="PROSITE" id="PS51999"/>
    </source>
</evidence>
<reference evidence="7 8" key="1">
    <citation type="journal article" date="2023" name="Plants (Basel)">
        <title>Bridging the Gap: Combining Genomics and Transcriptomics Approaches to Understand Stylosanthes scabra, an Orphan Legume from the Brazilian Caatinga.</title>
        <authorList>
            <person name="Ferreira-Neto J.R.C."/>
            <person name="da Silva M.D."/>
            <person name="Binneck E."/>
            <person name="de Melo N.F."/>
            <person name="da Silva R.H."/>
            <person name="de Melo A.L.T.M."/>
            <person name="Pandolfi V."/>
            <person name="Bustamante F.O."/>
            <person name="Brasileiro-Vidal A.C."/>
            <person name="Benko-Iseppon A.M."/>
        </authorList>
    </citation>
    <scope>NUCLEOTIDE SEQUENCE [LARGE SCALE GENOMIC DNA]</scope>
    <source>
        <tissue evidence="7">Leaves</tissue>
    </source>
</reference>
<comment type="caution">
    <text evidence="7">The sequence shown here is derived from an EMBL/GenBank/DDBJ whole genome shotgun (WGS) entry which is preliminary data.</text>
</comment>
<protein>
    <recommendedName>
        <fullName evidence="6">GRF-type domain-containing protein</fullName>
    </recommendedName>
</protein>
<dbReference type="PROSITE" id="PS51999">
    <property type="entry name" value="ZF_GRF"/>
    <property type="match status" value="1"/>
</dbReference>
<gene>
    <name evidence="7" type="ORF">PIB30_068882</name>
</gene>
<evidence type="ECO:0000256" key="2">
    <source>
        <dbReference type="ARBA" id="ARBA00022771"/>
    </source>
</evidence>
<proteinExistence type="predicted"/>
<keyword evidence="5" id="KW-0472">Membrane</keyword>
<evidence type="ECO:0000256" key="1">
    <source>
        <dbReference type="ARBA" id="ARBA00022723"/>
    </source>
</evidence>
<keyword evidence="8" id="KW-1185">Reference proteome</keyword>
<evidence type="ECO:0000313" key="7">
    <source>
        <dbReference type="EMBL" id="MED6222900.1"/>
    </source>
</evidence>
<sequence length="150" mass="16332">MESCSATIGSGGTGGSIGGVSSKMMSKKFVAPICSCGDYAILFQSKTSSNPDRLFFGCQHFKRKGANCKYFVWLDEYVACFQDTEGDNSGVTADPIERIEERIASLETILTVECKKWARAAEGNKIRGTVTFILGIVVAFCWSAMFSSFK</sequence>
<dbReference type="Proteomes" id="UP001341840">
    <property type="component" value="Unassembled WGS sequence"/>
</dbReference>
<feature type="domain" description="GRF-type" evidence="6">
    <location>
        <begin position="34"/>
        <end position="77"/>
    </location>
</feature>
<dbReference type="PANTHER" id="PTHR33680:SF1">
    <property type="entry name" value="OS05G0489500 PROTEIN"/>
    <property type="match status" value="1"/>
</dbReference>
<feature type="transmembrane region" description="Helical" evidence="5">
    <location>
        <begin position="129"/>
        <end position="149"/>
    </location>
</feature>
<dbReference type="PANTHER" id="PTHR33680">
    <property type="entry name" value="OS07G0190500 PROTEIN"/>
    <property type="match status" value="1"/>
</dbReference>
<keyword evidence="2 4" id="KW-0863">Zinc-finger</keyword>
<evidence type="ECO:0000313" key="8">
    <source>
        <dbReference type="Proteomes" id="UP001341840"/>
    </source>
</evidence>
<keyword evidence="3" id="KW-0862">Zinc</keyword>
<evidence type="ECO:0000256" key="4">
    <source>
        <dbReference type="PROSITE-ProRule" id="PRU01343"/>
    </source>
</evidence>
<organism evidence="7 8">
    <name type="scientific">Stylosanthes scabra</name>
    <dbReference type="NCBI Taxonomy" id="79078"/>
    <lineage>
        <taxon>Eukaryota</taxon>
        <taxon>Viridiplantae</taxon>
        <taxon>Streptophyta</taxon>
        <taxon>Embryophyta</taxon>
        <taxon>Tracheophyta</taxon>
        <taxon>Spermatophyta</taxon>
        <taxon>Magnoliopsida</taxon>
        <taxon>eudicotyledons</taxon>
        <taxon>Gunneridae</taxon>
        <taxon>Pentapetalae</taxon>
        <taxon>rosids</taxon>
        <taxon>fabids</taxon>
        <taxon>Fabales</taxon>
        <taxon>Fabaceae</taxon>
        <taxon>Papilionoideae</taxon>
        <taxon>50 kb inversion clade</taxon>
        <taxon>dalbergioids sensu lato</taxon>
        <taxon>Dalbergieae</taxon>
        <taxon>Pterocarpus clade</taxon>
        <taxon>Stylosanthes</taxon>
    </lineage>
</organism>
<accession>A0ABU6ZLR5</accession>
<evidence type="ECO:0000256" key="3">
    <source>
        <dbReference type="ARBA" id="ARBA00022833"/>
    </source>
</evidence>